<evidence type="ECO:0000313" key="4">
    <source>
        <dbReference type="Proteomes" id="UP000663760"/>
    </source>
</evidence>
<keyword evidence="4" id="KW-1185">Reference proteome</keyword>
<name>A0A7I8LKU0_SPIIN</name>
<evidence type="ECO:0000256" key="1">
    <source>
        <dbReference type="ARBA" id="ARBA00023242"/>
    </source>
</evidence>
<dbReference type="Gene3D" id="1.10.246.20">
    <property type="entry name" value="Coactivator CBP, KIX domain"/>
    <property type="match status" value="1"/>
</dbReference>
<feature type="region of interest" description="Disordered" evidence="2">
    <location>
        <begin position="296"/>
        <end position="322"/>
    </location>
</feature>
<organism evidence="3 4">
    <name type="scientific">Spirodela intermedia</name>
    <name type="common">Intermediate duckweed</name>
    <dbReference type="NCBI Taxonomy" id="51605"/>
    <lineage>
        <taxon>Eukaryota</taxon>
        <taxon>Viridiplantae</taxon>
        <taxon>Streptophyta</taxon>
        <taxon>Embryophyta</taxon>
        <taxon>Tracheophyta</taxon>
        <taxon>Spermatophyta</taxon>
        <taxon>Magnoliopsida</taxon>
        <taxon>Liliopsida</taxon>
        <taxon>Araceae</taxon>
        <taxon>Lemnoideae</taxon>
        <taxon>Spirodela</taxon>
    </lineage>
</organism>
<proteinExistence type="predicted"/>
<feature type="region of interest" description="Disordered" evidence="2">
    <location>
        <begin position="439"/>
        <end position="465"/>
    </location>
</feature>
<dbReference type="EMBL" id="LR746280">
    <property type="protein sequence ID" value="CAA7409878.1"/>
    <property type="molecule type" value="Genomic_DNA"/>
</dbReference>
<dbReference type="PANTHER" id="PTHR35300:SF4">
    <property type="entry name" value="HISTONE ACETYLTRANSFERASE"/>
    <property type="match status" value="1"/>
</dbReference>
<dbReference type="GO" id="GO:0006355">
    <property type="term" value="P:regulation of DNA-templated transcription"/>
    <property type="evidence" value="ECO:0007669"/>
    <property type="project" value="InterPro"/>
</dbReference>
<gene>
    <name evidence="3" type="ORF">SI8410_17020556</name>
</gene>
<keyword evidence="1" id="KW-0539">Nucleus</keyword>
<dbReference type="OrthoDB" id="1937968at2759"/>
<dbReference type="AlphaFoldDB" id="A0A7I8LKU0"/>
<reference evidence="3" key="1">
    <citation type="submission" date="2020-02" db="EMBL/GenBank/DDBJ databases">
        <authorList>
            <person name="Scholz U."/>
            <person name="Mascher M."/>
            <person name="Fiebig A."/>
        </authorList>
    </citation>
    <scope>NUCLEOTIDE SEQUENCE</scope>
</reference>
<evidence type="ECO:0000313" key="3">
    <source>
        <dbReference type="EMBL" id="CAA7409878.1"/>
    </source>
</evidence>
<dbReference type="InterPro" id="IPR036529">
    <property type="entry name" value="KIX_dom_sf"/>
</dbReference>
<sequence length="465" mass="51726">MPRPGPRPYECVKRAWHSDRHQPIRGSLIREIFRIANEIHSPATRKNKEWQEKLPSVVFKAEEIMYSKASSEDEYVDLSNLWERANDAIDTIIRRDDVNESGNLLLPCIEAALTLGCIPRRASRSQRHSNPRCYLSSGTEESLRTSASSQNITDGNKPLLGPVPYSLRPSMIACPGNLQAANTQFTSWFLATDCPQAVASDFFLEMRSAGLVPSTDQKASIPISCPGFQFMTDDPPLYKMDKTLLGSCEQVSCGRVYPLYYGTPNQNVESCSSFREPLDSSCNGMTVGGVPYGSSAGQIGGKTLRGSDKGRSAQNEPSNLRDKPEIIADGECDLSLHLSLPSTTSTGADHRWAPEIEDMGSSSSLDGSKFHEMPQNQVRAVNFECRFSSPQNHNGLFFNPPEVPGEPLESCSSKRSFEDEDALYVDTLDRRRRALHDDSVDYGHFRLKQRPPPGRLFHRSDRRGS</sequence>
<evidence type="ECO:0000256" key="2">
    <source>
        <dbReference type="SAM" id="MobiDB-lite"/>
    </source>
</evidence>
<accession>A0A7I8LKU0</accession>
<dbReference type="GO" id="GO:0003712">
    <property type="term" value="F:transcription coregulator activity"/>
    <property type="evidence" value="ECO:0007669"/>
    <property type="project" value="InterPro"/>
</dbReference>
<dbReference type="PANTHER" id="PTHR35300">
    <property type="entry name" value="COACTIVATOR CBP, KIX DOMAIN-CONTAINING PROTEIN-RELATED"/>
    <property type="match status" value="1"/>
</dbReference>
<dbReference type="Proteomes" id="UP000663760">
    <property type="component" value="Chromosome 17"/>
</dbReference>
<feature type="region of interest" description="Disordered" evidence="2">
    <location>
        <begin position="128"/>
        <end position="157"/>
    </location>
</feature>
<feature type="compositionally biased region" description="Polar residues" evidence="2">
    <location>
        <begin position="136"/>
        <end position="154"/>
    </location>
</feature>
<protein>
    <submittedName>
        <fullName evidence="3">Uncharacterized protein</fullName>
    </submittedName>
</protein>